<protein>
    <submittedName>
        <fullName evidence="2">Thioredoxin family protein</fullName>
    </submittedName>
</protein>
<evidence type="ECO:0000313" key="3">
    <source>
        <dbReference type="Proteomes" id="UP001254848"/>
    </source>
</evidence>
<dbReference type="Pfam" id="PF13192">
    <property type="entry name" value="Thioredoxin_3"/>
    <property type="match status" value="1"/>
</dbReference>
<dbReference type="RefSeq" id="WP_413778884.1">
    <property type="nucleotide sequence ID" value="NZ_JAUOZS010000001.1"/>
</dbReference>
<sequence length="76" mass="8280">MKIEILGMGCQKCNNLYENAKQAAVELGLTPEIVKVEDIKEIMKYGVMTTPALVVDGIVKVAGKVPGKEEIKGYLK</sequence>
<dbReference type="InterPro" id="IPR005243">
    <property type="entry name" value="THIRX-like_proc"/>
</dbReference>
<proteinExistence type="predicted"/>
<feature type="domain" description="Thioredoxin-like fold" evidence="1">
    <location>
        <begin position="1"/>
        <end position="75"/>
    </location>
</feature>
<dbReference type="Gene3D" id="3.40.30.10">
    <property type="entry name" value="Glutaredoxin"/>
    <property type="match status" value="1"/>
</dbReference>
<dbReference type="NCBIfam" id="TIGR00412">
    <property type="entry name" value="redox_disulf_2"/>
    <property type="match status" value="1"/>
</dbReference>
<dbReference type="EMBL" id="JAUOZS010000001">
    <property type="protein sequence ID" value="MDT8900333.1"/>
    <property type="molecule type" value="Genomic_DNA"/>
</dbReference>
<dbReference type="PANTHER" id="PTHR36450:SF1">
    <property type="entry name" value="THIOREDOXIN"/>
    <property type="match status" value="1"/>
</dbReference>
<accession>A0ABU3NVS1</accession>
<reference evidence="2 3" key="1">
    <citation type="submission" date="2023-07" db="EMBL/GenBank/DDBJ databases">
        <title>The novel representative of Negativicutes class, Anaeroselena agilis gen. nov. sp. nov.</title>
        <authorList>
            <person name="Prokofeva M.I."/>
            <person name="Elcheninov A.G."/>
            <person name="Klyukina A."/>
            <person name="Kublanov I.V."/>
            <person name="Frolov E.N."/>
            <person name="Podosokorskaya O.A."/>
        </authorList>
    </citation>
    <scope>NUCLEOTIDE SEQUENCE [LARGE SCALE GENOMIC DNA]</scope>
    <source>
        <strain evidence="2 3">4137-cl</strain>
    </source>
</reference>
<dbReference type="InterPro" id="IPR036249">
    <property type="entry name" value="Thioredoxin-like_sf"/>
</dbReference>
<dbReference type="PANTHER" id="PTHR36450">
    <property type="entry name" value="THIOREDOXIN"/>
    <property type="match status" value="1"/>
</dbReference>
<dbReference type="SUPFAM" id="SSF52833">
    <property type="entry name" value="Thioredoxin-like"/>
    <property type="match status" value="1"/>
</dbReference>
<dbReference type="Proteomes" id="UP001254848">
    <property type="component" value="Unassembled WGS sequence"/>
</dbReference>
<gene>
    <name evidence="2" type="ORF">Q4T40_03645</name>
</gene>
<name>A0ABU3NVS1_9FIRM</name>
<keyword evidence="3" id="KW-1185">Reference proteome</keyword>
<evidence type="ECO:0000259" key="1">
    <source>
        <dbReference type="Pfam" id="PF13192"/>
    </source>
</evidence>
<dbReference type="PIRSF" id="PIRSF037031">
    <property type="entry name" value="Redox_disulphide_2"/>
    <property type="match status" value="1"/>
</dbReference>
<organism evidence="2 3">
    <name type="scientific">Anaeroselena agilis</name>
    <dbReference type="NCBI Taxonomy" id="3063788"/>
    <lineage>
        <taxon>Bacteria</taxon>
        <taxon>Bacillati</taxon>
        <taxon>Bacillota</taxon>
        <taxon>Negativicutes</taxon>
        <taxon>Acetonemataceae</taxon>
        <taxon>Anaeroselena</taxon>
    </lineage>
</organism>
<dbReference type="InterPro" id="IPR012336">
    <property type="entry name" value="Thioredoxin-like_fold"/>
</dbReference>
<comment type="caution">
    <text evidence="2">The sequence shown here is derived from an EMBL/GenBank/DDBJ whole genome shotgun (WGS) entry which is preliminary data.</text>
</comment>
<evidence type="ECO:0000313" key="2">
    <source>
        <dbReference type="EMBL" id="MDT8900333.1"/>
    </source>
</evidence>